<feature type="domain" description="Radical SAM core" evidence="6">
    <location>
        <begin position="131"/>
        <end position="371"/>
    </location>
</feature>
<dbReference type="Proteomes" id="UP000243376">
    <property type="component" value="Unassembled WGS sequence"/>
</dbReference>
<evidence type="ECO:0000256" key="2">
    <source>
        <dbReference type="ARBA" id="ARBA00022691"/>
    </source>
</evidence>
<evidence type="ECO:0000313" key="8">
    <source>
        <dbReference type="Proteomes" id="UP000243376"/>
    </source>
</evidence>
<dbReference type="SFLD" id="SFLDG01095">
    <property type="entry name" value="Uncharacterised_Radical_SAM_Su"/>
    <property type="match status" value="1"/>
</dbReference>
<dbReference type="Pfam" id="PF04055">
    <property type="entry name" value="Radical_SAM"/>
    <property type="match status" value="1"/>
</dbReference>
<reference evidence="7 8" key="1">
    <citation type="submission" date="2018-01" db="EMBL/GenBank/DDBJ databases">
        <title>Metagenomic assembled genomes from two thermal pools in the Uzon Caldera, Kamchatka, Russia.</title>
        <authorList>
            <person name="Wilkins L."/>
            <person name="Ettinger C."/>
        </authorList>
    </citation>
    <scope>NUCLEOTIDE SEQUENCE [LARGE SCALE GENOMIC DNA]</scope>
    <source>
        <strain evidence="7">ZAV-02</strain>
    </source>
</reference>
<dbReference type="InterPro" id="IPR006638">
    <property type="entry name" value="Elp3/MiaA/NifB-like_rSAM"/>
</dbReference>
<dbReference type="GO" id="GO:0051536">
    <property type="term" value="F:iron-sulfur cluster binding"/>
    <property type="evidence" value="ECO:0007669"/>
    <property type="project" value="UniProtKB-KW"/>
</dbReference>
<comment type="cofactor">
    <cofactor evidence="1">
        <name>[4Fe-4S] cluster</name>
        <dbReference type="ChEBI" id="CHEBI:49883"/>
    </cofactor>
</comment>
<dbReference type="Gene3D" id="3.20.20.70">
    <property type="entry name" value="Aldolase class I"/>
    <property type="match status" value="1"/>
</dbReference>
<comment type="caution">
    <text evidence="7">The sequence shown here is derived from an EMBL/GenBank/DDBJ whole genome shotgun (WGS) entry which is preliminary data.</text>
</comment>
<dbReference type="PANTHER" id="PTHR43409">
    <property type="entry name" value="ANAEROBIC MAGNESIUM-PROTOPORPHYRIN IX MONOMETHYL ESTER CYCLASE-RELATED"/>
    <property type="match status" value="1"/>
</dbReference>
<accession>A0A2J6X983</accession>
<dbReference type="EMBL" id="PNIQ01000302">
    <property type="protein sequence ID" value="PMP83910.1"/>
    <property type="molecule type" value="Genomic_DNA"/>
</dbReference>
<dbReference type="CDD" id="cd01335">
    <property type="entry name" value="Radical_SAM"/>
    <property type="match status" value="1"/>
</dbReference>
<dbReference type="PROSITE" id="PS51918">
    <property type="entry name" value="RADICAL_SAM"/>
    <property type="match status" value="1"/>
</dbReference>
<dbReference type="InterPro" id="IPR007197">
    <property type="entry name" value="rSAM"/>
</dbReference>
<keyword evidence="5" id="KW-0411">Iron-sulfur</keyword>
<dbReference type="InterPro" id="IPR058240">
    <property type="entry name" value="rSAM_sf"/>
</dbReference>
<dbReference type="AlphaFoldDB" id="A0A2J6X983"/>
<dbReference type="SFLD" id="SFLDS00029">
    <property type="entry name" value="Radical_SAM"/>
    <property type="match status" value="2"/>
</dbReference>
<sequence length="390" mass="43510">MTTDITINLQPHHLTLAEAMRTIIAFDGEGRPIVAFRNGTNYVRGLSGDVLLKRTIAPGQKERRKLSADERQAILAELLHDANRMIDQIAATAPPEAHDRFMRIRRWDVASLEAERERFRTIYKRISIVPPDQYRALVLQATEGCSWNRCHFCTFYRDRPFRIHTPDTFREHIRQVKAFVGAGLGLRMAIFLGDANALITPQPRLRSLLQVVHEEFAIGPTAPLKGIYAFLDIFGAERKTLTDYRELADTGVRRIYLGLESGDDTVFHQLNKPGSPAEAIEVVQTIKAAGIAVGVILLAGAGGSRFAADHVQHSINVIAAMNLGPDDIVYLSPLIVTPDSPYLDQLRESGSQPLDTAEITKQVQTLKQSLRTVVAPGTKVVLYHIEEFVY</sequence>
<dbReference type="SFLD" id="SFLDG01082">
    <property type="entry name" value="B12-binding_domain_containing"/>
    <property type="match status" value="1"/>
</dbReference>
<evidence type="ECO:0000256" key="3">
    <source>
        <dbReference type="ARBA" id="ARBA00022723"/>
    </source>
</evidence>
<evidence type="ECO:0000259" key="6">
    <source>
        <dbReference type="PROSITE" id="PS51918"/>
    </source>
</evidence>
<organism evidence="7 8">
    <name type="scientific">Chloroflexus aggregans</name>
    <dbReference type="NCBI Taxonomy" id="152260"/>
    <lineage>
        <taxon>Bacteria</taxon>
        <taxon>Bacillati</taxon>
        <taxon>Chloroflexota</taxon>
        <taxon>Chloroflexia</taxon>
        <taxon>Chloroflexales</taxon>
        <taxon>Chloroflexineae</taxon>
        <taxon>Chloroflexaceae</taxon>
        <taxon>Chloroflexus</taxon>
    </lineage>
</organism>
<gene>
    <name evidence="7" type="ORF">C0184_04600</name>
</gene>
<dbReference type="GO" id="GO:0003824">
    <property type="term" value="F:catalytic activity"/>
    <property type="evidence" value="ECO:0007669"/>
    <property type="project" value="InterPro"/>
</dbReference>
<evidence type="ECO:0000256" key="4">
    <source>
        <dbReference type="ARBA" id="ARBA00023004"/>
    </source>
</evidence>
<dbReference type="SUPFAM" id="SSF102114">
    <property type="entry name" value="Radical SAM enzymes"/>
    <property type="match status" value="1"/>
</dbReference>
<keyword evidence="2" id="KW-0949">S-adenosyl-L-methionine</keyword>
<dbReference type="InterPro" id="IPR013785">
    <property type="entry name" value="Aldolase_TIM"/>
</dbReference>
<protein>
    <submittedName>
        <fullName evidence="7">Radical SAM protein</fullName>
    </submittedName>
</protein>
<evidence type="ECO:0000313" key="7">
    <source>
        <dbReference type="EMBL" id="PMP83910.1"/>
    </source>
</evidence>
<keyword evidence="4" id="KW-0408">Iron</keyword>
<dbReference type="PANTHER" id="PTHR43409:SF4">
    <property type="entry name" value="RADICAL SAM SUPERFAMILY PROTEIN"/>
    <property type="match status" value="1"/>
</dbReference>
<name>A0A2J6X983_9CHLR</name>
<dbReference type="SMART" id="SM00729">
    <property type="entry name" value="Elp3"/>
    <property type="match status" value="1"/>
</dbReference>
<evidence type="ECO:0000256" key="5">
    <source>
        <dbReference type="ARBA" id="ARBA00023014"/>
    </source>
</evidence>
<evidence type="ECO:0000256" key="1">
    <source>
        <dbReference type="ARBA" id="ARBA00001966"/>
    </source>
</evidence>
<dbReference type="GO" id="GO:0046872">
    <property type="term" value="F:metal ion binding"/>
    <property type="evidence" value="ECO:0007669"/>
    <property type="project" value="UniProtKB-KW"/>
</dbReference>
<proteinExistence type="predicted"/>
<dbReference type="InterPro" id="IPR051198">
    <property type="entry name" value="BchE-like"/>
</dbReference>
<keyword evidence="3" id="KW-0479">Metal-binding</keyword>